<organism evidence="3 4">
    <name type="scientific">Aquabacter spiritensis</name>
    <dbReference type="NCBI Taxonomy" id="933073"/>
    <lineage>
        <taxon>Bacteria</taxon>
        <taxon>Pseudomonadati</taxon>
        <taxon>Pseudomonadota</taxon>
        <taxon>Alphaproteobacteria</taxon>
        <taxon>Hyphomicrobiales</taxon>
        <taxon>Xanthobacteraceae</taxon>
        <taxon>Aquabacter</taxon>
    </lineage>
</organism>
<name>A0A4R3LZJ5_9HYPH</name>
<dbReference type="SMART" id="SM00829">
    <property type="entry name" value="PKS_ER"/>
    <property type="match status" value="1"/>
</dbReference>
<dbReference type="InterPro" id="IPR011032">
    <property type="entry name" value="GroES-like_sf"/>
</dbReference>
<feature type="domain" description="Enoyl reductase (ER)" evidence="2">
    <location>
        <begin position="10"/>
        <end position="333"/>
    </location>
</feature>
<proteinExistence type="predicted"/>
<comment type="caution">
    <text evidence="3">The sequence shown here is derived from an EMBL/GenBank/DDBJ whole genome shotgun (WGS) entry which is preliminary data.</text>
</comment>
<dbReference type="SUPFAM" id="SSF50129">
    <property type="entry name" value="GroES-like"/>
    <property type="match status" value="1"/>
</dbReference>
<sequence>MKAAIVKAHGGPENLVYVEDWHQPQPGPGDVVLRVKASSLNYHDVFTRRGMPGIKLALPVVPGLDIAGEVSALGEGVEGVEIGDRVLVDPINRVEGGLMGETTDGGLGEYVKVRAHQLVPMPDGVTFEQAAALPVAYGTAYRMMFANGGVKAGDKVLVLGASGGVGTGAVLLAKLAGAHVIACGSSEAKLAKLSEIGADEVIDYTKTDFAKEVYARYGKPHRRTYDGGVDVVVNFTGGDTWVPSLRALKRGGKLLTCGATAGFNPVEDLRFIWTFELKILGSNSWAREDLVALLDHVAKGELKPVIDRVLPLDQSAEALRLIEEREVIGKVIVAP</sequence>
<accession>A0A4R3LZJ5</accession>
<dbReference type="SUPFAM" id="SSF51735">
    <property type="entry name" value="NAD(P)-binding Rossmann-fold domains"/>
    <property type="match status" value="1"/>
</dbReference>
<gene>
    <name evidence="3" type="ORF">EDC64_103234</name>
</gene>
<keyword evidence="4" id="KW-1185">Reference proteome</keyword>
<dbReference type="AlphaFoldDB" id="A0A4R3LZJ5"/>
<dbReference type="RefSeq" id="WP_132030646.1">
    <property type="nucleotide sequence ID" value="NZ_SMAI01000003.1"/>
</dbReference>
<dbReference type="GO" id="GO:0016491">
    <property type="term" value="F:oxidoreductase activity"/>
    <property type="evidence" value="ECO:0007669"/>
    <property type="project" value="InterPro"/>
</dbReference>
<evidence type="ECO:0000259" key="2">
    <source>
        <dbReference type="SMART" id="SM00829"/>
    </source>
</evidence>
<dbReference type="InterPro" id="IPR013154">
    <property type="entry name" value="ADH-like_N"/>
</dbReference>
<dbReference type="Pfam" id="PF13602">
    <property type="entry name" value="ADH_zinc_N_2"/>
    <property type="match status" value="1"/>
</dbReference>
<dbReference type="PANTHER" id="PTHR44154:SF1">
    <property type="entry name" value="QUINONE OXIDOREDUCTASE"/>
    <property type="match status" value="1"/>
</dbReference>
<dbReference type="OrthoDB" id="5295340at2"/>
<dbReference type="EMBL" id="SMAI01000003">
    <property type="protein sequence ID" value="TCT06130.1"/>
    <property type="molecule type" value="Genomic_DNA"/>
</dbReference>
<dbReference type="InterPro" id="IPR036291">
    <property type="entry name" value="NAD(P)-bd_dom_sf"/>
</dbReference>
<dbReference type="InterPro" id="IPR020843">
    <property type="entry name" value="ER"/>
</dbReference>
<dbReference type="Proteomes" id="UP000294664">
    <property type="component" value="Unassembled WGS sequence"/>
</dbReference>
<protein>
    <submittedName>
        <fullName evidence="3">Alcohol dehydrogenase</fullName>
    </submittedName>
</protein>
<dbReference type="Pfam" id="PF08240">
    <property type="entry name" value="ADH_N"/>
    <property type="match status" value="1"/>
</dbReference>
<keyword evidence="1" id="KW-0521">NADP</keyword>
<dbReference type="Gene3D" id="3.90.180.10">
    <property type="entry name" value="Medium-chain alcohol dehydrogenases, catalytic domain"/>
    <property type="match status" value="1"/>
</dbReference>
<evidence type="ECO:0000256" key="1">
    <source>
        <dbReference type="ARBA" id="ARBA00022857"/>
    </source>
</evidence>
<dbReference type="InterPro" id="IPR051603">
    <property type="entry name" value="Zinc-ADH_QOR/CCCR"/>
</dbReference>
<evidence type="ECO:0000313" key="4">
    <source>
        <dbReference type="Proteomes" id="UP000294664"/>
    </source>
</evidence>
<dbReference type="PANTHER" id="PTHR44154">
    <property type="entry name" value="QUINONE OXIDOREDUCTASE"/>
    <property type="match status" value="1"/>
</dbReference>
<reference evidence="3 4" key="1">
    <citation type="submission" date="2019-03" db="EMBL/GenBank/DDBJ databases">
        <title>Genomic Encyclopedia of Type Strains, Phase IV (KMG-IV): sequencing the most valuable type-strain genomes for metagenomic binning, comparative biology and taxonomic classification.</title>
        <authorList>
            <person name="Goeker M."/>
        </authorList>
    </citation>
    <scope>NUCLEOTIDE SEQUENCE [LARGE SCALE GENOMIC DNA]</scope>
    <source>
        <strain evidence="3 4">DSM 9035</strain>
    </source>
</reference>
<evidence type="ECO:0000313" key="3">
    <source>
        <dbReference type="EMBL" id="TCT06130.1"/>
    </source>
</evidence>